<comment type="caution">
    <text evidence="2">The sequence shown here is derived from an EMBL/GenBank/DDBJ whole genome shotgun (WGS) entry which is preliminary data.</text>
</comment>
<protein>
    <submittedName>
        <fullName evidence="2">Uncharacterized protein</fullName>
    </submittedName>
</protein>
<dbReference type="RefSeq" id="WP_159762218.1">
    <property type="nucleotide sequence ID" value="NZ_WUUT01000001.1"/>
</dbReference>
<dbReference type="OrthoDB" id="206383at2157"/>
<evidence type="ECO:0000256" key="1">
    <source>
        <dbReference type="SAM" id="Phobius"/>
    </source>
</evidence>
<accession>A0A6B0SWY0</accession>
<feature type="transmembrane region" description="Helical" evidence="1">
    <location>
        <begin position="22"/>
        <end position="39"/>
    </location>
</feature>
<feature type="transmembrane region" description="Helical" evidence="1">
    <location>
        <begin position="94"/>
        <end position="114"/>
    </location>
</feature>
<reference evidence="2 3" key="1">
    <citation type="submission" date="2019-12" db="EMBL/GenBank/DDBJ databases">
        <title>Isolation and characterization of three novel carbon monoxide-oxidizing members of Halobacteria from salione crusts and soils.</title>
        <authorList>
            <person name="Myers M.R."/>
            <person name="King G.M."/>
        </authorList>
    </citation>
    <scope>NUCLEOTIDE SEQUENCE [LARGE SCALE GENOMIC DNA]</scope>
    <source>
        <strain evidence="2 3">WSH3</strain>
    </source>
</reference>
<sequence length="176" mass="18086">MITHDSSDGTVERETVRAVSKILLGAGSLVFVAYLLTLLPGVGRLVPRTPVTFAALIGSVVSLAVVALLLSVAPRLAALARMSLDGPADIVENAASLVYWLTVLAAVLIAHAGLSGTVRPLVGGVGWLYDLVFLLLALPAVAIVAARLYASLDPTAELLADRVAGRNESAAGPDDP</sequence>
<proteinExistence type="predicted"/>
<keyword evidence="1" id="KW-1133">Transmembrane helix</keyword>
<evidence type="ECO:0000313" key="2">
    <source>
        <dbReference type="EMBL" id="MXR50054.1"/>
    </source>
</evidence>
<feature type="transmembrane region" description="Helical" evidence="1">
    <location>
        <begin position="126"/>
        <end position="150"/>
    </location>
</feature>
<dbReference type="Proteomes" id="UP000466535">
    <property type="component" value="Unassembled WGS sequence"/>
</dbReference>
<keyword evidence="3" id="KW-1185">Reference proteome</keyword>
<evidence type="ECO:0000313" key="3">
    <source>
        <dbReference type="Proteomes" id="UP000466535"/>
    </source>
</evidence>
<organism evidence="2 3">
    <name type="scientific">Halovenus carboxidivorans</name>
    <dbReference type="NCBI Taxonomy" id="2692199"/>
    <lineage>
        <taxon>Archaea</taxon>
        <taxon>Methanobacteriati</taxon>
        <taxon>Methanobacteriota</taxon>
        <taxon>Stenosarchaea group</taxon>
        <taxon>Halobacteria</taxon>
        <taxon>Halobacteriales</taxon>
        <taxon>Haloarculaceae</taxon>
        <taxon>Halovenus</taxon>
    </lineage>
</organism>
<dbReference type="EMBL" id="WUUT01000001">
    <property type="protein sequence ID" value="MXR50054.1"/>
    <property type="molecule type" value="Genomic_DNA"/>
</dbReference>
<keyword evidence="1" id="KW-0812">Transmembrane</keyword>
<dbReference type="AlphaFoldDB" id="A0A6B0SWY0"/>
<feature type="transmembrane region" description="Helical" evidence="1">
    <location>
        <begin position="51"/>
        <end position="73"/>
    </location>
</feature>
<name>A0A6B0SWY0_9EURY</name>
<gene>
    <name evidence="2" type="ORF">GRX03_00320</name>
</gene>
<keyword evidence="1" id="KW-0472">Membrane</keyword>